<evidence type="ECO:0000256" key="15">
    <source>
        <dbReference type="ARBA" id="ARBA00023136"/>
    </source>
</evidence>
<keyword evidence="5" id="KW-1003">Cell membrane</keyword>
<dbReference type="PROSITE" id="PS50011">
    <property type="entry name" value="PROTEIN_KINASE_DOM"/>
    <property type="match status" value="1"/>
</dbReference>
<keyword evidence="11 18" id="KW-0547">Nucleotide-binding</keyword>
<dbReference type="CDD" id="cd06899">
    <property type="entry name" value="lectin_legume_LecRK_Arcelin_ConA"/>
    <property type="match status" value="1"/>
</dbReference>
<evidence type="ECO:0000256" key="7">
    <source>
        <dbReference type="ARBA" id="ARBA00022679"/>
    </source>
</evidence>
<evidence type="ECO:0000256" key="11">
    <source>
        <dbReference type="ARBA" id="ARBA00022741"/>
    </source>
</evidence>
<keyword evidence="15 19" id="KW-0472">Membrane</keyword>
<feature type="transmembrane region" description="Helical" evidence="19">
    <location>
        <begin position="308"/>
        <end position="335"/>
    </location>
</feature>
<reference evidence="21" key="2">
    <citation type="submission" date="2018-05" db="EMBL/GenBank/DDBJ databases">
        <title>OpunRS2 (Oryza punctata Reference Sequence Version 2).</title>
        <authorList>
            <person name="Zhang J."/>
            <person name="Kudrna D."/>
            <person name="Lee S."/>
            <person name="Talag J."/>
            <person name="Welchert J."/>
            <person name="Wing R.A."/>
        </authorList>
    </citation>
    <scope>NUCLEOTIDE SEQUENCE [LARGE SCALE GENOMIC DNA]</scope>
</reference>
<proteinExistence type="inferred from homology"/>
<sequence>MARGNTASSSSSSSTTARRRHLLLSLICSAHLASHGGLHASSAPSFVFDFDFSNASTFSLTDFDTAGVAAFHGGRFDLTANAYNASLFDNVGRVSYARPVPLRDDATGEVASFTTSFTFAINITDMNNKGDGMAFFLGQFPSKLPPLSYGGSLGLCSNFCLDASAVAGKDRFVAVEFDTFNHSFDPNRTYDHMGIDVNSVRSVAAISLVSFSLNGQMSARVDYNSSTSVMSVELRFDHSPKFFPATPIFNMSAKVNLTAVLPEQVAIGFSAATGKSIELHQLLSWSFSLVNPNSRSSTTGANSSKSNVGLIVALVITCAVSLILCVAVLALLSALRRKTLALAEKEEESEAQSMLMDEEFQKGSGPKRFEFRQLAAATRGFSEEEKLGEGGFGSVYRGFLRELDAHVAIKRVSRASEQGKKEYSSEVKIISRLRHRNLVQLIGWCHEGRELMLVYELMPNGSLDAHLYNPHILLTWPARSQLINTRFKIVLGLGSALLYLHQEWEQCVLHRDVKPSNIMLDASFGAKLGDFGLARLVDHGRGSHTTNLAGTMGYMDPECLATGRAGPESDVYSFGVVLLETACGRPPVASAPPDEDAGGTAVRLVELVWGMYGRRAVLEAADERLGGDFDGGEVERVMVVGLACAHPDCNMRPSIRQAVSMLQGEAPLPTLPARMPTPKYV</sequence>
<dbReference type="GO" id="GO:0002229">
    <property type="term" value="P:defense response to oomycetes"/>
    <property type="evidence" value="ECO:0007669"/>
    <property type="project" value="UniProtKB-ARBA"/>
</dbReference>
<keyword evidence="14 19" id="KW-1133">Transmembrane helix</keyword>
<evidence type="ECO:0000256" key="13">
    <source>
        <dbReference type="ARBA" id="ARBA00022840"/>
    </source>
</evidence>
<evidence type="ECO:0000313" key="22">
    <source>
        <dbReference type="Proteomes" id="UP000026962"/>
    </source>
</evidence>
<dbReference type="HOGENOM" id="CLU_000288_62_6_1"/>
<dbReference type="Gramene" id="OPUNC03G20180.1">
    <property type="protein sequence ID" value="OPUNC03G20180.1"/>
    <property type="gene ID" value="OPUNC03G20180"/>
</dbReference>
<dbReference type="FunFam" id="3.30.200.20:FF:000168">
    <property type="entry name" value="L-type lectin-domain containing receptor kinase IX.1"/>
    <property type="match status" value="1"/>
</dbReference>
<comment type="subcellular location">
    <subcellularLocation>
        <location evidence="1">Cell membrane</location>
        <topology evidence="1">Single-pass type I membrane protein</topology>
    </subcellularLocation>
</comment>
<evidence type="ECO:0000256" key="16">
    <source>
        <dbReference type="ARBA" id="ARBA00023170"/>
    </source>
</evidence>
<dbReference type="SMART" id="SM00220">
    <property type="entry name" value="S_TKc"/>
    <property type="match status" value="1"/>
</dbReference>
<name>A0A0E0KF12_ORYPU</name>
<reference evidence="21" key="1">
    <citation type="submission" date="2015-04" db="UniProtKB">
        <authorList>
            <consortium name="EnsemblPlants"/>
        </authorList>
    </citation>
    <scope>IDENTIFICATION</scope>
</reference>
<keyword evidence="6" id="KW-0723">Serine/threonine-protein kinase</keyword>
<dbReference type="PROSITE" id="PS00307">
    <property type="entry name" value="LECTIN_LEGUME_BETA"/>
    <property type="match status" value="1"/>
</dbReference>
<dbReference type="InterPro" id="IPR050528">
    <property type="entry name" value="L-type_Lectin-RKs"/>
</dbReference>
<evidence type="ECO:0000313" key="21">
    <source>
        <dbReference type="EnsemblPlants" id="OPUNC03G20180.1"/>
    </source>
</evidence>
<dbReference type="Gene3D" id="3.30.200.20">
    <property type="entry name" value="Phosphorylase Kinase, domain 1"/>
    <property type="match status" value="1"/>
</dbReference>
<dbReference type="InterPro" id="IPR000719">
    <property type="entry name" value="Prot_kinase_dom"/>
</dbReference>
<keyword evidence="16" id="KW-0675">Receptor</keyword>
<dbReference type="InterPro" id="IPR011009">
    <property type="entry name" value="Kinase-like_dom_sf"/>
</dbReference>
<dbReference type="EC" id="2.7.11.1" evidence="4"/>
<dbReference type="STRING" id="4537.A0A0E0KF12"/>
<dbReference type="Pfam" id="PF00069">
    <property type="entry name" value="Pkinase"/>
    <property type="match status" value="1"/>
</dbReference>
<dbReference type="GO" id="GO:0005524">
    <property type="term" value="F:ATP binding"/>
    <property type="evidence" value="ECO:0007669"/>
    <property type="project" value="UniProtKB-UniRule"/>
</dbReference>
<protein>
    <recommendedName>
        <fullName evidence="4">non-specific serine/threonine protein kinase</fullName>
        <ecNumber evidence="4">2.7.11.1</ecNumber>
    </recommendedName>
</protein>
<dbReference type="InterPro" id="IPR008271">
    <property type="entry name" value="Ser/Thr_kinase_AS"/>
</dbReference>
<keyword evidence="8 19" id="KW-0812">Transmembrane</keyword>
<evidence type="ECO:0000256" key="4">
    <source>
        <dbReference type="ARBA" id="ARBA00012513"/>
    </source>
</evidence>
<evidence type="ECO:0000256" key="12">
    <source>
        <dbReference type="ARBA" id="ARBA00022777"/>
    </source>
</evidence>
<keyword evidence="17" id="KW-0325">Glycoprotein</keyword>
<organism evidence="21">
    <name type="scientific">Oryza punctata</name>
    <name type="common">Red rice</name>
    <dbReference type="NCBI Taxonomy" id="4537"/>
    <lineage>
        <taxon>Eukaryota</taxon>
        <taxon>Viridiplantae</taxon>
        <taxon>Streptophyta</taxon>
        <taxon>Embryophyta</taxon>
        <taxon>Tracheophyta</taxon>
        <taxon>Spermatophyta</taxon>
        <taxon>Magnoliopsida</taxon>
        <taxon>Liliopsida</taxon>
        <taxon>Poales</taxon>
        <taxon>Poaceae</taxon>
        <taxon>BOP clade</taxon>
        <taxon>Oryzoideae</taxon>
        <taxon>Oryzeae</taxon>
        <taxon>Oryzinae</taxon>
        <taxon>Oryza</taxon>
    </lineage>
</organism>
<evidence type="ECO:0000256" key="9">
    <source>
        <dbReference type="ARBA" id="ARBA00022729"/>
    </source>
</evidence>
<comment type="similarity">
    <text evidence="2">In the N-terminal section; belongs to the leguminous lectin family.</text>
</comment>
<evidence type="ECO:0000256" key="3">
    <source>
        <dbReference type="ARBA" id="ARBA00010217"/>
    </source>
</evidence>
<evidence type="ECO:0000256" key="18">
    <source>
        <dbReference type="PROSITE-ProRule" id="PRU10141"/>
    </source>
</evidence>
<dbReference type="PANTHER" id="PTHR27007">
    <property type="match status" value="1"/>
</dbReference>
<evidence type="ECO:0000256" key="1">
    <source>
        <dbReference type="ARBA" id="ARBA00004251"/>
    </source>
</evidence>
<dbReference type="InterPro" id="IPR017441">
    <property type="entry name" value="Protein_kinase_ATP_BS"/>
</dbReference>
<evidence type="ECO:0000256" key="5">
    <source>
        <dbReference type="ARBA" id="ARBA00022475"/>
    </source>
</evidence>
<keyword evidence="7" id="KW-0808">Transferase</keyword>
<evidence type="ECO:0000256" key="14">
    <source>
        <dbReference type="ARBA" id="ARBA00022989"/>
    </source>
</evidence>
<dbReference type="GO" id="GO:0005886">
    <property type="term" value="C:plasma membrane"/>
    <property type="evidence" value="ECO:0007669"/>
    <property type="project" value="UniProtKB-SubCell"/>
</dbReference>
<dbReference type="PROSITE" id="PS00108">
    <property type="entry name" value="PROTEIN_KINASE_ST"/>
    <property type="match status" value="1"/>
</dbReference>
<dbReference type="OMA" id="QGMKEYV"/>
<keyword evidence="10" id="KW-0430">Lectin</keyword>
<evidence type="ECO:0000256" key="8">
    <source>
        <dbReference type="ARBA" id="ARBA00022692"/>
    </source>
</evidence>
<dbReference type="Proteomes" id="UP000026962">
    <property type="component" value="Chromosome 3"/>
</dbReference>
<dbReference type="InterPro" id="IPR013320">
    <property type="entry name" value="ConA-like_dom_sf"/>
</dbReference>
<keyword evidence="12" id="KW-0418">Kinase</keyword>
<dbReference type="GO" id="GO:0004674">
    <property type="term" value="F:protein serine/threonine kinase activity"/>
    <property type="evidence" value="ECO:0007669"/>
    <property type="project" value="UniProtKB-KW"/>
</dbReference>
<dbReference type="AlphaFoldDB" id="A0A0E0KF12"/>
<dbReference type="Gene3D" id="2.60.120.200">
    <property type="match status" value="1"/>
</dbReference>
<dbReference type="Gene3D" id="1.10.510.10">
    <property type="entry name" value="Transferase(Phosphotransferase) domain 1"/>
    <property type="match status" value="1"/>
</dbReference>
<evidence type="ECO:0000256" key="17">
    <source>
        <dbReference type="ARBA" id="ARBA00023180"/>
    </source>
</evidence>
<dbReference type="eggNOG" id="ENOG502QTX3">
    <property type="taxonomic scope" value="Eukaryota"/>
</dbReference>
<dbReference type="InterPro" id="IPR001220">
    <property type="entry name" value="Legume_lectin_dom"/>
</dbReference>
<accession>A0A0E0KF12</accession>
<dbReference type="EnsemblPlants" id="OPUNC03G20180.1">
    <property type="protein sequence ID" value="OPUNC03G20180.1"/>
    <property type="gene ID" value="OPUNC03G20180"/>
</dbReference>
<keyword evidence="9" id="KW-0732">Signal</keyword>
<feature type="domain" description="Protein kinase" evidence="20">
    <location>
        <begin position="381"/>
        <end position="671"/>
    </location>
</feature>
<keyword evidence="13 18" id="KW-0067">ATP-binding</keyword>
<dbReference type="Pfam" id="PF00139">
    <property type="entry name" value="Lectin_legB"/>
    <property type="match status" value="1"/>
</dbReference>
<evidence type="ECO:0000256" key="10">
    <source>
        <dbReference type="ARBA" id="ARBA00022734"/>
    </source>
</evidence>
<dbReference type="PROSITE" id="PS00107">
    <property type="entry name" value="PROTEIN_KINASE_ATP"/>
    <property type="match status" value="1"/>
</dbReference>
<feature type="binding site" evidence="18">
    <location>
        <position position="410"/>
    </location>
    <ligand>
        <name>ATP</name>
        <dbReference type="ChEBI" id="CHEBI:30616"/>
    </ligand>
</feature>
<dbReference type="SUPFAM" id="SSF49899">
    <property type="entry name" value="Concanavalin A-like lectins/glucanases"/>
    <property type="match status" value="1"/>
</dbReference>
<dbReference type="FunFam" id="1.10.510.10:FF:000240">
    <property type="entry name" value="Lectin-domain containing receptor kinase A4.3"/>
    <property type="match status" value="1"/>
</dbReference>
<evidence type="ECO:0000256" key="6">
    <source>
        <dbReference type="ARBA" id="ARBA00022527"/>
    </source>
</evidence>
<evidence type="ECO:0000259" key="20">
    <source>
        <dbReference type="PROSITE" id="PS50011"/>
    </source>
</evidence>
<dbReference type="InterPro" id="IPR019825">
    <property type="entry name" value="Lectin_legB_Mn/Ca_BS"/>
</dbReference>
<dbReference type="GO" id="GO:0030246">
    <property type="term" value="F:carbohydrate binding"/>
    <property type="evidence" value="ECO:0007669"/>
    <property type="project" value="UniProtKB-KW"/>
</dbReference>
<evidence type="ECO:0000256" key="2">
    <source>
        <dbReference type="ARBA" id="ARBA00008536"/>
    </source>
</evidence>
<keyword evidence="22" id="KW-1185">Reference proteome</keyword>
<dbReference type="SUPFAM" id="SSF56112">
    <property type="entry name" value="Protein kinase-like (PK-like)"/>
    <property type="match status" value="1"/>
</dbReference>
<evidence type="ECO:0000256" key="19">
    <source>
        <dbReference type="SAM" id="Phobius"/>
    </source>
</evidence>
<comment type="similarity">
    <text evidence="3">In the C-terminal section; belongs to the protein kinase superfamily. Ser/Thr protein kinase family.</text>
</comment>